<evidence type="ECO:0000259" key="5">
    <source>
        <dbReference type="PROSITE" id="PS50835"/>
    </source>
</evidence>
<evidence type="ECO:0000313" key="7">
    <source>
        <dbReference type="Proteomes" id="UP000008144"/>
    </source>
</evidence>
<dbReference type="InParanoid" id="H2Y310"/>
<dbReference type="SUPFAM" id="SSF48726">
    <property type="entry name" value="Immunoglobulin"/>
    <property type="match status" value="2"/>
</dbReference>
<evidence type="ECO:0000256" key="4">
    <source>
        <dbReference type="ARBA" id="ARBA00023157"/>
    </source>
</evidence>
<dbReference type="InterPro" id="IPR052385">
    <property type="entry name" value="Obscurin/Obscurin-like_Reg"/>
</dbReference>
<organism evidence="6 7">
    <name type="scientific">Ciona intestinalis</name>
    <name type="common">Transparent sea squirt</name>
    <name type="synonym">Ascidia intestinalis</name>
    <dbReference type="NCBI Taxonomy" id="7719"/>
    <lineage>
        <taxon>Eukaryota</taxon>
        <taxon>Metazoa</taxon>
        <taxon>Chordata</taxon>
        <taxon>Tunicata</taxon>
        <taxon>Ascidiacea</taxon>
        <taxon>Phlebobranchia</taxon>
        <taxon>Cionidae</taxon>
        <taxon>Ciona</taxon>
    </lineage>
</organism>
<dbReference type="InterPro" id="IPR013098">
    <property type="entry name" value="Ig_I-set"/>
</dbReference>
<dbReference type="SMART" id="SM00409">
    <property type="entry name" value="IG"/>
    <property type="match status" value="2"/>
</dbReference>
<dbReference type="STRING" id="7719.ENSCINP00000036295"/>
<dbReference type="PROSITE" id="PS50835">
    <property type="entry name" value="IG_LIKE"/>
    <property type="match status" value="2"/>
</dbReference>
<comment type="subcellular location">
    <subcellularLocation>
        <location evidence="1">Cytoplasm</location>
    </subcellularLocation>
</comment>
<dbReference type="InterPro" id="IPR003599">
    <property type="entry name" value="Ig_sub"/>
</dbReference>
<reference evidence="7" key="1">
    <citation type="journal article" date="2002" name="Science">
        <title>The draft genome of Ciona intestinalis: insights into chordate and vertebrate origins.</title>
        <authorList>
            <person name="Dehal P."/>
            <person name="Satou Y."/>
            <person name="Campbell R.K."/>
            <person name="Chapman J."/>
            <person name="Degnan B."/>
            <person name="De Tomaso A."/>
            <person name="Davidson B."/>
            <person name="Di Gregorio A."/>
            <person name="Gelpke M."/>
            <person name="Goodstein D.M."/>
            <person name="Harafuji N."/>
            <person name="Hastings K.E."/>
            <person name="Ho I."/>
            <person name="Hotta K."/>
            <person name="Huang W."/>
            <person name="Kawashima T."/>
            <person name="Lemaire P."/>
            <person name="Martinez D."/>
            <person name="Meinertzhagen I.A."/>
            <person name="Necula S."/>
            <person name="Nonaka M."/>
            <person name="Putnam N."/>
            <person name="Rash S."/>
            <person name="Saiga H."/>
            <person name="Satake M."/>
            <person name="Terry A."/>
            <person name="Yamada L."/>
            <person name="Wang H.G."/>
            <person name="Awazu S."/>
            <person name="Azumi K."/>
            <person name="Boore J."/>
            <person name="Branno M."/>
            <person name="Chin-Bow S."/>
            <person name="DeSantis R."/>
            <person name="Doyle S."/>
            <person name="Francino P."/>
            <person name="Keys D.N."/>
            <person name="Haga S."/>
            <person name="Hayashi H."/>
            <person name="Hino K."/>
            <person name="Imai K.S."/>
            <person name="Inaba K."/>
            <person name="Kano S."/>
            <person name="Kobayashi K."/>
            <person name="Kobayashi M."/>
            <person name="Lee B.I."/>
            <person name="Makabe K.W."/>
            <person name="Manohar C."/>
            <person name="Matassi G."/>
            <person name="Medina M."/>
            <person name="Mochizuki Y."/>
            <person name="Mount S."/>
            <person name="Morishita T."/>
            <person name="Miura S."/>
            <person name="Nakayama A."/>
            <person name="Nishizaka S."/>
            <person name="Nomoto H."/>
            <person name="Ohta F."/>
            <person name="Oishi K."/>
            <person name="Rigoutsos I."/>
            <person name="Sano M."/>
            <person name="Sasaki A."/>
            <person name="Sasakura Y."/>
            <person name="Shoguchi E."/>
            <person name="Shin-i T."/>
            <person name="Spagnuolo A."/>
            <person name="Stainier D."/>
            <person name="Suzuki M.M."/>
            <person name="Tassy O."/>
            <person name="Takatori N."/>
            <person name="Tokuoka M."/>
            <person name="Yagi K."/>
            <person name="Yoshizaki F."/>
            <person name="Wada S."/>
            <person name="Zhang C."/>
            <person name="Hyatt P.D."/>
            <person name="Larimer F."/>
            <person name="Detter C."/>
            <person name="Doggett N."/>
            <person name="Glavina T."/>
            <person name="Hawkins T."/>
            <person name="Richardson P."/>
            <person name="Lucas S."/>
            <person name="Kohara Y."/>
            <person name="Levine M."/>
            <person name="Satoh N."/>
            <person name="Rokhsar D.S."/>
        </authorList>
    </citation>
    <scope>NUCLEOTIDE SEQUENCE [LARGE SCALE GENOMIC DNA]</scope>
</reference>
<feature type="domain" description="Ig-like" evidence="5">
    <location>
        <begin position="89"/>
        <end position="161"/>
    </location>
</feature>
<protein>
    <recommendedName>
        <fullName evidence="5">Ig-like domain-containing protein</fullName>
    </recommendedName>
</protein>
<dbReference type="InterPro" id="IPR007110">
    <property type="entry name" value="Ig-like_dom"/>
</dbReference>
<keyword evidence="4" id="KW-1015">Disulfide bond</keyword>
<feature type="domain" description="Ig-like" evidence="5">
    <location>
        <begin position="1"/>
        <end position="83"/>
    </location>
</feature>
<keyword evidence="7" id="KW-1185">Reference proteome</keyword>
<dbReference type="Gene3D" id="2.60.40.10">
    <property type="entry name" value="Immunoglobulins"/>
    <property type="match status" value="2"/>
</dbReference>
<evidence type="ECO:0000313" key="6">
    <source>
        <dbReference type="Ensembl" id="ENSCINP00000036295.1"/>
    </source>
</evidence>
<dbReference type="PANTHER" id="PTHR35971">
    <property type="entry name" value="SI:DKEY-31G6.6"/>
    <property type="match status" value="1"/>
</dbReference>
<evidence type="ECO:0000256" key="2">
    <source>
        <dbReference type="ARBA" id="ARBA00022490"/>
    </source>
</evidence>
<dbReference type="InterPro" id="IPR036179">
    <property type="entry name" value="Ig-like_dom_sf"/>
</dbReference>
<dbReference type="Proteomes" id="UP000008144">
    <property type="component" value="Unassembled WGS sequence"/>
</dbReference>
<keyword evidence="3" id="KW-0597">Phosphoprotein</keyword>
<dbReference type="PANTHER" id="PTHR35971:SF5">
    <property type="entry name" value="OBSCURIN LIKE CYTOSKELETAL ADAPTOR 1"/>
    <property type="match status" value="1"/>
</dbReference>
<dbReference type="HOGENOM" id="CLU_1681872_0_0_1"/>
<reference evidence="6" key="3">
    <citation type="submission" date="2025-09" db="UniProtKB">
        <authorList>
            <consortium name="Ensembl"/>
        </authorList>
    </citation>
    <scope>IDENTIFICATION</scope>
</reference>
<dbReference type="InterPro" id="IPR013783">
    <property type="entry name" value="Ig-like_fold"/>
</dbReference>
<accession>H2Y310</accession>
<sequence length="182" mass="20102">MKDCYVTEGGQGYFECRVKDARTKVTWYLGNWKEVEIKPEGKYDVISRGKRRSLIVNNCSSDDVQAVHCVASYNGCTSTADLVVGNMEPVHFVRAPVNVFLTKGQTAIFDCLLSKPNPIVSWSKNDITINESDDVRYEFITQGCGRSLIINDVTPDDVAMYEISGLGGKYTVNLVVDGGTVV</sequence>
<dbReference type="Pfam" id="PF07679">
    <property type="entry name" value="I-set"/>
    <property type="match status" value="2"/>
</dbReference>
<evidence type="ECO:0000256" key="3">
    <source>
        <dbReference type="ARBA" id="ARBA00022553"/>
    </source>
</evidence>
<reference evidence="6" key="2">
    <citation type="submission" date="2025-08" db="UniProtKB">
        <authorList>
            <consortium name="Ensembl"/>
        </authorList>
    </citation>
    <scope>IDENTIFICATION</scope>
</reference>
<name>H2Y310_CIOIN</name>
<dbReference type="AlphaFoldDB" id="H2Y310"/>
<evidence type="ECO:0000256" key="1">
    <source>
        <dbReference type="ARBA" id="ARBA00004496"/>
    </source>
</evidence>
<proteinExistence type="predicted"/>
<keyword evidence="2" id="KW-0963">Cytoplasm</keyword>
<dbReference type="Ensembl" id="ENSCINT00000032944.1">
    <property type="protein sequence ID" value="ENSCINP00000036295.1"/>
    <property type="gene ID" value="ENSCING00000022864.1"/>
</dbReference>
<dbReference type="GO" id="GO:0005737">
    <property type="term" value="C:cytoplasm"/>
    <property type="evidence" value="ECO:0007669"/>
    <property type="project" value="UniProtKB-SubCell"/>
</dbReference>